<evidence type="ECO:0000256" key="1">
    <source>
        <dbReference type="SAM" id="MobiDB-lite"/>
    </source>
</evidence>
<dbReference type="SUPFAM" id="SSF49313">
    <property type="entry name" value="Cadherin-like"/>
    <property type="match status" value="1"/>
</dbReference>
<feature type="transmembrane region" description="Helical" evidence="2">
    <location>
        <begin position="947"/>
        <end position="965"/>
    </location>
</feature>
<evidence type="ECO:0008006" key="6">
    <source>
        <dbReference type="Google" id="ProtNLM"/>
    </source>
</evidence>
<dbReference type="Gene3D" id="2.60.40.10">
    <property type="entry name" value="Immunoglobulins"/>
    <property type="match status" value="1"/>
</dbReference>
<dbReference type="EMBL" id="NIOF01000016">
    <property type="protein sequence ID" value="OWQ84405.1"/>
    <property type="molecule type" value="Genomic_DNA"/>
</dbReference>
<comment type="caution">
    <text evidence="4">The sequence shown here is derived from an EMBL/GenBank/DDBJ whole genome shotgun (WGS) entry which is preliminary data.</text>
</comment>
<evidence type="ECO:0000256" key="2">
    <source>
        <dbReference type="SAM" id="Phobius"/>
    </source>
</evidence>
<keyword evidence="2" id="KW-1133">Transmembrane helix</keyword>
<dbReference type="InterPro" id="IPR013783">
    <property type="entry name" value="Ig-like_fold"/>
</dbReference>
<feature type="signal peptide" evidence="3">
    <location>
        <begin position="1"/>
        <end position="30"/>
    </location>
</feature>
<organism evidence="4 5">
    <name type="scientific">Roseateles aquatilis</name>
    <dbReference type="NCBI Taxonomy" id="431061"/>
    <lineage>
        <taxon>Bacteria</taxon>
        <taxon>Pseudomonadati</taxon>
        <taxon>Pseudomonadota</taxon>
        <taxon>Betaproteobacteria</taxon>
        <taxon>Burkholderiales</taxon>
        <taxon>Sphaerotilaceae</taxon>
        <taxon>Roseateles</taxon>
    </lineage>
</organism>
<keyword evidence="2" id="KW-0472">Membrane</keyword>
<feature type="transmembrane region" description="Helical" evidence="2">
    <location>
        <begin position="977"/>
        <end position="997"/>
    </location>
</feature>
<proteinExistence type="predicted"/>
<evidence type="ECO:0000256" key="3">
    <source>
        <dbReference type="SAM" id="SignalP"/>
    </source>
</evidence>
<sequence length="1004" mass="104992">MSKLRLSARSWTACGAAALAAIAVCVGAWAAASGPTGSAPTASAASAAAALTPPGRVGAASAAVGVPAPGASGNAGTSASAGPAGPTGTSGSLGTSGSTGTPGAAADAVATSPLRTPTVSAVPVPKPSAVPSPGQPTSPPAAPSNLPSTAASSPTICIVPTGDRSAFPSAASDATGGACCCGSGSRGALRLPRPPETLPPARQGRAYLQTLSAEGGRPPYQFTVVDGDLPQDLTLDARGTIAGTPPRVQATRFVVLVTDRAGTRLHQTFDLRVLGARKPEPPASAASAPAVPKPQRPAPLTSLEIAHASAQAASRPTATVYELPAGVVEAIKALIPAKSGKGDGASSDLDAAPSADAGAGTDTPATSTSVAEAAATPAPTLPELPTDVPWTEDQQNQLNGVLQPLLSKVYLTRDLFEDALRARSCEQAWLLVSNEAARLKQSAGDKAIYLEDCLRRHQTAETDRATSATASAPRRKAASASASAPASAASAPTTLKPADVGVWLLPPGLVTWLSQAARIQRPLGTSRLLNWVAAADCGCAAARENQPLYAFYPAWFSEPPPDAPAEDAPSSSDGGASGAGNAKGEPQKGRPQTMDFSVINRISYFALPMADDLALPPGWAQDAKATAFVRTARRHGTRVDLVLYNNDWRFLQQADPAQWAAERQWRIQRLTTRLRELLDTPLPGLGERAKAWLPGFGEAQYLADGVTLVFDDLPARDTQEARRFASFYPAFVRGLAEAMARNPGRQYAINLVMTGNQVTGRPARNADAPFDVATLFELLKAVEKPKIVEGRIVTGRQDYRRDGNVELRFLVLLPEPTTLSKKLLRRTVEESSAVQGTDRRIFLRSIVPVMQVPPLENQQFQDDLAYAEDNFGGMGVWPLPEFNTNNLKDLKSIFGPDPGLGVQSTLCGWICPNRWWVRLAFELLVLAGVVIWVALQLNCGWRQRYGRIALLAGVPPALVAFALSACDPALAFLRDSGMLMLGIAVAALVVFLIVAMLKRKVENP</sequence>
<feature type="compositionally biased region" description="Low complexity" evidence="1">
    <location>
        <begin position="71"/>
        <end position="106"/>
    </location>
</feature>
<dbReference type="AlphaFoldDB" id="A0A246IW14"/>
<keyword evidence="5" id="KW-1185">Reference proteome</keyword>
<keyword evidence="2" id="KW-0812">Transmembrane</keyword>
<feature type="region of interest" description="Disordered" evidence="1">
    <location>
        <begin position="71"/>
        <end position="151"/>
    </location>
</feature>
<name>A0A246IW14_9BURK</name>
<feature type="compositionally biased region" description="Low complexity" evidence="1">
    <location>
        <begin position="465"/>
        <end position="492"/>
    </location>
</feature>
<protein>
    <recommendedName>
        <fullName evidence="6">Dystroglycan-type cadherin-like domain-containing protein</fullName>
    </recommendedName>
</protein>
<feature type="region of interest" description="Disordered" evidence="1">
    <location>
        <begin position="560"/>
        <end position="592"/>
    </location>
</feature>
<dbReference type="Proteomes" id="UP000197468">
    <property type="component" value="Unassembled WGS sequence"/>
</dbReference>
<gene>
    <name evidence="4" type="ORF">CDN99_24220</name>
</gene>
<feature type="compositionally biased region" description="Low complexity" evidence="1">
    <location>
        <begin position="566"/>
        <end position="582"/>
    </location>
</feature>
<feature type="region of interest" description="Disordered" evidence="1">
    <location>
        <begin position="338"/>
        <end position="391"/>
    </location>
</feature>
<evidence type="ECO:0000313" key="4">
    <source>
        <dbReference type="EMBL" id="OWQ84405.1"/>
    </source>
</evidence>
<feature type="region of interest" description="Disordered" evidence="1">
    <location>
        <begin position="460"/>
        <end position="492"/>
    </location>
</feature>
<dbReference type="InterPro" id="IPR015919">
    <property type="entry name" value="Cadherin-like_sf"/>
</dbReference>
<feature type="compositionally biased region" description="Low complexity" evidence="1">
    <location>
        <begin position="338"/>
        <end position="386"/>
    </location>
</feature>
<dbReference type="GO" id="GO:0016020">
    <property type="term" value="C:membrane"/>
    <property type="evidence" value="ECO:0007669"/>
    <property type="project" value="InterPro"/>
</dbReference>
<feature type="chain" id="PRO_5013190625" description="Dystroglycan-type cadherin-like domain-containing protein" evidence="3">
    <location>
        <begin position="31"/>
        <end position="1004"/>
    </location>
</feature>
<feature type="compositionally biased region" description="Pro residues" evidence="1">
    <location>
        <begin position="124"/>
        <end position="142"/>
    </location>
</feature>
<feature type="region of interest" description="Disordered" evidence="1">
    <location>
        <begin position="278"/>
        <end position="297"/>
    </location>
</feature>
<feature type="transmembrane region" description="Helical" evidence="2">
    <location>
        <begin position="915"/>
        <end position="935"/>
    </location>
</feature>
<dbReference type="RefSeq" id="WP_141100964.1">
    <property type="nucleotide sequence ID" value="NZ_NIOF01000016.1"/>
</dbReference>
<dbReference type="OrthoDB" id="8540209at2"/>
<reference evidence="4 5" key="1">
    <citation type="journal article" date="2008" name="Int. J. Syst. Evol. Microbiol.">
        <title>Description of Roseateles aquatilis sp. nov. and Roseateles terrae sp. nov., in the class Betaproteobacteria, and emended description of the genus Roseateles.</title>
        <authorList>
            <person name="Gomila M."/>
            <person name="Bowien B."/>
            <person name="Falsen E."/>
            <person name="Moore E.R."/>
            <person name="Lalucat J."/>
        </authorList>
    </citation>
    <scope>NUCLEOTIDE SEQUENCE [LARGE SCALE GENOMIC DNA]</scope>
    <source>
        <strain evidence="4 5">CCUG 48205</strain>
    </source>
</reference>
<evidence type="ECO:0000313" key="5">
    <source>
        <dbReference type="Proteomes" id="UP000197468"/>
    </source>
</evidence>
<accession>A0A246IW14</accession>
<keyword evidence="3" id="KW-0732">Signal</keyword>
<dbReference type="GO" id="GO:0005509">
    <property type="term" value="F:calcium ion binding"/>
    <property type="evidence" value="ECO:0007669"/>
    <property type="project" value="InterPro"/>
</dbReference>